<evidence type="ECO:0000313" key="2">
    <source>
        <dbReference type="EMBL" id="VAW71180.1"/>
    </source>
</evidence>
<organism evidence="2">
    <name type="scientific">hydrothermal vent metagenome</name>
    <dbReference type="NCBI Taxonomy" id="652676"/>
    <lineage>
        <taxon>unclassified sequences</taxon>
        <taxon>metagenomes</taxon>
        <taxon>ecological metagenomes</taxon>
    </lineage>
</organism>
<proteinExistence type="predicted"/>
<keyword evidence="1" id="KW-0472">Membrane</keyword>
<reference evidence="2" key="1">
    <citation type="submission" date="2018-06" db="EMBL/GenBank/DDBJ databases">
        <authorList>
            <person name="Zhirakovskaya E."/>
        </authorList>
    </citation>
    <scope>NUCLEOTIDE SEQUENCE</scope>
</reference>
<name>A0A3B0Y2Q7_9ZZZZ</name>
<feature type="transmembrane region" description="Helical" evidence="1">
    <location>
        <begin position="34"/>
        <end position="57"/>
    </location>
</feature>
<dbReference type="EMBL" id="UOFL01000012">
    <property type="protein sequence ID" value="VAW71180.1"/>
    <property type="molecule type" value="Genomic_DNA"/>
</dbReference>
<dbReference type="AlphaFoldDB" id="A0A3B0Y2Q7"/>
<evidence type="ECO:0000256" key="1">
    <source>
        <dbReference type="SAM" id="Phobius"/>
    </source>
</evidence>
<gene>
    <name evidence="2" type="ORF">MNBD_GAMMA12-3615</name>
</gene>
<keyword evidence="1" id="KW-1133">Transmembrane helix</keyword>
<keyword evidence="1" id="KW-0812">Transmembrane</keyword>
<sequence>MGCIRKHLYPKGDIHSFGDYYSLTTTYRRGYSNIVLGLLNVLNYLTILAFNVGFLSWQKPIKTIVLKVLVEVKYRNYFYSIEEYLSLKFYAYI</sequence>
<accession>A0A3B0Y2Q7</accession>
<protein>
    <submittedName>
        <fullName evidence="2">Uncharacterized protein</fullName>
    </submittedName>
</protein>